<evidence type="ECO:0000313" key="8">
    <source>
        <dbReference type="Proteomes" id="UP000238775"/>
    </source>
</evidence>
<evidence type="ECO:0000313" key="2">
    <source>
        <dbReference type="EMBL" id="CRI20654.1"/>
    </source>
</evidence>
<dbReference type="EMBL" id="UHAP01000001">
    <property type="protein sequence ID" value="SUK44616.1"/>
    <property type="molecule type" value="Genomic_DNA"/>
</dbReference>
<evidence type="ECO:0000313" key="3">
    <source>
        <dbReference type="EMBL" id="MVI56385.1"/>
    </source>
</evidence>
<sequence length="104" mass="11694">MKETRFYLVRVYVGQNGERESQKLRYSAYAFTFNGIPEGETPTFYDTEADATAIANSLNLIYRLSNVSSFVDVYKEEVKVTKVTDNDPVANNQVDGGVEHGTNQ</sequence>
<reference evidence="6 9" key="3">
    <citation type="submission" date="2018-06" db="EMBL/GenBank/DDBJ databases">
        <authorList>
            <consortium name="Pathogen Informatics"/>
            <person name="Doyle S."/>
        </authorList>
    </citation>
    <scope>NUCLEOTIDE SEQUENCE [LARGE SCALE GENOMIC DNA]</scope>
    <source>
        <strain evidence="6 9">NCTC6133</strain>
    </source>
</reference>
<evidence type="ECO:0000313" key="10">
    <source>
        <dbReference type="Proteomes" id="UP000433366"/>
    </source>
</evidence>
<evidence type="ECO:0000313" key="5">
    <source>
        <dbReference type="EMBL" id="PPJ76416.1"/>
    </source>
</evidence>
<dbReference type="Proteomes" id="UP000039437">
    <property type="component" value="Unassembled WGS sequence"/>
</dbReference>
<dbReference type="Proteomes" id="UP000433366">
    <property type="component" value="Unassembled WGS sequence"/>
</dbReference>
<reference evidence="5 8" key="2">
    <citation type="submission" date="2017-11" db="EMBL/GenBank/DDBJ databases">
        <authorList>
            <person name="Founou R.C."/>
            <person name="Founou L."/>
            <person name="Allam M."/>
            <person name="Ismail A."/>
            <person name="Essack S.Y."/>
        </authorList>
    </citation>
    <scope>NUCLEOTIDE SEQUENCE [LARGE SCALE GENOMIC DNA]</scope>
    <source>
        <strain evidence="5 8">G703N2B1</strain>
    </source>
</reference>
<dbReference type="EMBL" id="PGWZ01000286">
    <property type="protein sequence ID" value="PPJ76416.1"/>
    <property type="molecule type" value="Genomic_DNA"/>
</dbReference>
<evidence type="ECO:0000313" key="7">
    <source>
        <dbReference type="Proteomes" id="UP000039437"/>
    </source>
</evidence>
<evidence type="ECO:0000313" key="11">
    <source>
        <dbReference type="Proteomes" id="UP000434412"/>
    </source>
</evidence>
<evidence type="ECO:0000313" key="4">
    <source>
        <dbReference type="EMBL" id="MVL44884.1"/>
    </source>
</evidence>
<dbReference type="Proteomes" id="UP000434412">
    <property type="component" value="Unassembled WGS sequence"/>
</dbReference>
<proteinExistence type="predicted"/>
<gene>
    <name evidence="2" type="ORF">BN1321_450010</name>
    <name evidence="5" type="ORF">CV021_02365</name>
    <name evidence="3" type="ORF">GO793_11040</name>
    <name evidence="4" type="ORF">GO941_05190</name>
    <name evidence="6" type="ORF">NCTC6133_01667</name>
</gene>
<dbReference type="Proteomes" id="UP000238775">
    <property type="component" value="Unassembled WGS sequence"/>
</dbReference>
<dbReference type="EMBL" id="WPVZ01000332">
    <property type="protein sequence ID" value="MVL44884.1"/>
    <property type="molecule type" value="Genomic_DNA"/>
</dbReference>
<protein>
    <recommendedName>
        <fullName evidence="12">Phage protein</fullName>
    </recommendedName>
</protein>
<dbReference type="PATRIC" id="fig|1280.3371.peg.1304"/>
<reference evidence="10 11" key="4">
    <citation type="submission" date="2019-11" db="EMBL/GenBank/DDBJ databases">
        <title>Implementation of targeted gown and glove precautions to prevent Staphylococcus aureus acquisition in community-based nursing homes.</title>
        <authorList>
            <person name="Stine O.C."/>
        </authorList>
    </citation>
    <scope>NUCLEOTIDE SEQUENCE [LARGE SCALE GENOMIC DNA]</scope>
    <source>
        <strain evidence="4 11">S_2023.LVRQ.AN</strain>
        <strain evidence="3 10">S_4031.LGMP.AI</strain>
    </source>
</reference>
<organism evidence="2 7">
    <name type="scientific">Staphylococcus aureus</name>
    <dbReference type="NCBI Taxonomy" id="1280"/>
    <lineage>
        <taxon>Bacteria</taxon>
        <taxon>Bacillati</taxon>
        <taxon>Bacillota</taxon>
        <taxon>Bacilli</taxon>
        <taxon>Bacillales</taxon>
        <taxon>Staphylococcaceae</taxon>
        <taxon>Staphylococcus</taxon>
    </lineage>
</organism>
<dbReference type="EMBL" id="WPRH01000593">
    <property type="protein sequence ID" value="MVI56385.1"/>
    <property type="molecule type" value="Genomic_DNA"/>
</dbReference>
<dbReference type="RefSeq" id="WP_000665466.1">
    <property type="nucleotide sequence ID" value="NZ_BAABSP010000004.1"/>
</dbReference>
<reference evidence="2 7" key="1">
    <citation type="submission" date="2015-04" db="EMBL/GenBank/DDBJ databases">
        <authorList>
            <person name="Syromyatnikov M.Y."/>
            <person name="Popov V.N."/>
        </authorList>
    </citation>
    <scope>NUCLEOTIDE SEQUENCE [LARGE SCALE GENOMIC DNA]</scope>
    <source>
        <strain evidence="2 7">AH1</strain>
    </source>
</reference>
<dbReference type="AlphaFoldDB" id="A0A0S2J5T9"/>
<evidence type="ECO:0000313" key="6">
    <source>
        <dbReference type="EMBL" id="SUK44616.1"/>
    </source>
</evidence>
<evidence type="ECO:0000256" key="1">
    <source>
        <dbReference type="SAM" id="MobiDB-lite"/>
    </source>
</evidence>
<dbReference type="Proteomes" id="UP000255091">
    <property type="component" value="Unassembled WGS sequence"/>
</dbReference>
<feature type="region of interest" description="Disordered" evidence="1">
    <location>
        <begin position="85"/>
        <end position="104"/>
    </location>
</feature>
<evidence type="ECO:0008006" key="12">
    <source>
        <dbReference type="Google" id="ProtNLM"/>
    </source>
</evidence>
<evidence type="ECO:0000313" key="9">
    <source>
        <dbReference type="Proteomes" id="UP000255091"/>
    </source>
</evidence>
<name>A0A0S2J5T9_STAAU</name>
<accession>A0A0S2J5T9</accession>
<dbReference type="EMBL" id="CVOQ01000040">
    <property type="protein sequence ID" value="CRI20654.1"/>
    <property type="molecule type" value="Genomic_DNA"/>
</dbReference>